<evidence type="ECO:0000256" key="3">
    <source>
        <dbReference type="ARBA" id="ARBA00022679"/>
    </source>
</evidence>
<keyword evidence="2 9" id="KW-0240">DNA-directed RNA polymerase</keyword>
<dbReference type="InterPro" id="IPR000394">
    <property type="entry name" value="RNA_pol_sigma_54"/>
</dbReference>
<dbReference type="PRINTS" id="PR00045">
    <property type="entry name" value="SIGMA54FCT"/>
</dbReference>
<dbReference type="NCBIfam" id="NF009118">
    <property type="entry name" value="PRK12469.1"/>
    <property type="match status" value="1"/>
</dbReference>
<dbReference type="Gene3D" id="1.10.10.1330">
    <property type="entry name" value="RNA polymerase sigma-54 factor, core-binding domain"/>
    <property type="match status" value="1"/>
</dbReference>
<evidence type="ECO:0000256" key="6">
    <source>
        <dbReference type="ARBA" id="ARBA00023082"/>
    </source>
</evidence>
<dbReference type="RefSeq" id="WP_306388267.1">
    <property type="nucleotide sequence ID" value="NZ_JAVCAP010000001.1"/>
</dbReference>
<feature type="domain" description="RNA polymerase sigma factor 54 core-binding" evidence="12">
    <location>
        <begin position="151"/>
        <end position="343"/>
    </location>
</feature>
<evidence type="ECO:0000256" key="5">
    <source>
        <dbReference type="ARBA" id="ARBA00023015"/>
    </source>
</evidence>
<dbReference type="PROSITE" id="PS00718">
    <property type="entry name" value="SIGMA54_2"/>
    <property type="match status" value="1"/>
</dbReference>
<dbReference type="NCBIfam" id="NF004595">
    <property type="entry name" value="PRK05932.1-2"/>
    <property type="match status" value="1"/>
</dbReference>
<dbReference type="GO" id="GO:0003899">
    <property type="term" value="F:DNA-directed RNA polymerase activity"/>
    <property type="evidence" value="ECO:0007669"/>
    <property type="project" value="UniProtKB-EC"/>
</dbReference>
<feature type="compositionally biased region" description="Basic and acidic residues" evidence="10">
    <location>
        <begin position="135"/>
        <end position="150"/>
    </location>
</feature>
<organism evidence="13 14">
    <name type="scientific">Methylophilus aquaticus</name>
    <dbReference type="NCBI Taxonomy" id="1971610"/>
    <lineage>
        <taxon>Bacteria</taxon>
        <taxon>Pseudomonadati</taxon>
        <taxon>Pseudomonadota</taxon>
        <taxon>Betaproteobacteria</taxon>
        <taxon>Nitrosomonadales</taxon>
        <taxon>Methylophilaceae</taxon>
        <taxon>Methylophilus</taxon>
    </lineage>
</organism>
<dbReference type="Proteomes" id="UP001225906">
    <property type="component" value="Unassembled WGS sequence"/>
</dbReference>
<dbReference type="PANTHER" id="PTHR32248:SF4">
    <property type="entry name" value="RNA POLYMERASE SIGMA-54 FACTOR"/>
    <property type="match status" value="1"/>
</dbReference>
<evidence type="ECO:0000256" key="9">
    <source>
        <dbReference type="PIRNR" id="PIRNR000774"/>
    </source>
</evidence>
<evidence type="ECO:0000256" key="4">
    <source>
        <dbReference type="ARBA" id="ARBA00022695"/>
    </source>
</evidence>
<reference evidence="14" key="1">
    <citation type="journal article" date="2019" name="Int. J. Syst. Evol. Microbiol.">
        <title>The Global Catalogue of Microorganisms (GCM) 10K type strain sequencing project: providing services to taxonomists for standard genome sequencing and annotation.</title>
        <authorList>
            <consortium name="The Broad Institute Genomics Platform"/>
            <consortium name="The Broad Institute Genome Sequencing Center for Infectious Disease"/>
            <person name="Wu L."/>
            <person name="Ma J."/>
        </authorList>
    </citation>
    <scope>NUCLEOTIDE SEQUENCE [LARGE SCALE GENOMIC DNA]</scope>
    <source>
        <strain evidence="14">VKM B-3159</strain>
    </source>
</reference>
<evidence type="ECO:0000313" key="13">
    <source>
        <dbReference type="EMBL" id="MDP8566486.1"/>
    </source>
</evidence>
<accession>A0ABT9JQT2</accession>
<keyword evidence="6 9" id="KW-0731">Sigma factor</keyword>
<evidence type="ECO:0000256" key="7">
    <source>
        <dbReference type="ARBA" id="ARBA00023125"/>
    </source>
</evidence>
<feature type="domain" description="RNA polymerase sigma factor 54 DNA-binding" evidence="11">
    <location>
        <begin position="356"/>
        <end position="513"/>
    </location>
</feature>
<keyword evidence="7 9" id="KW-0238">DNA-binding</keyword>
<gene>
    <name evidence="13" type="ORF">Q9291_01365</name>
</gene>
<comment type="function">
    <text evidence="9">Sigma factors are initiation factors that promote the attachment of RNA polymerase to specific initiation sites and are then released.</text>
</comment>
<comment type="similarity">
    <text evidence="1 9">Belongs to the sigma-54 factor family.</text>
</comment>
<dbReference type="NCBIfam" id="NF004598">
    <property type="entry name" value="PRK05932.1-5"/>
    <property type="match status" value="1"/>
</dbReference>
<name>A0ABT9JQT2_9PROT</name>
<dbReference type="InterPro" id="IPR007634">
    <property type="entry name" value="RNA_pol_sigma_54_DNA-bd"/>
</dbReference>
<feature type="region of interest" description="Disordered" evidence="10">
    <location>
        <begin position="52"/>
        <end position="82"/>
    </location>
</feature>
<evidence type="ECO:0000259" key="11">
    <source>
        <dbReference type="Pfam" id="PF04552"/>
    </source>
</evidence>
<keyword evidence="5 9" id="KW-0805">Transcription regulation</keyword>
<keyword evidence="4 9" id="KW-0548">Nucleotidyltransferase</keyword>
<dbReference type="Pfam" id="PF00309">
    <property type="entry name" value="Sigma54_AID"/>
    <property type="match status" value="1"/>
</dbReference>
<proteinExistence type="inferred from homology"/>
<evidence type="ECO:0000256" key="8">
    <source>
        <dbReference type="ARBA" id="ARBA00023163"/>
    </source>
</evidence>
<dbReference type="PROSITE" id="PS50044">
    <property type="entry name" value="SIGMA54_3"/>
    <property type="match status" value="1"/>
</dbReference>
<evidence type="ECO:0000256" key="1">
    <source>
        <dbReference type="ARBA" id="ARBA00008798"/>
    </source>
</evidence>
<keyword evidence="14" id="KW-1185">Reference proteome</keyword>
<dbReference type="Pfam" id="PF04963">
    <property type="entry name" value="Sigma54_CBD"/>
    <property type="match status" value="1"/>
</dbReference>
<dbReference type="NCBIfam" id="TIGR02395">
    <property type="entry name" value="rpoN_sigma"/>
    <property type="match status" value="1"/>
</dbReference>
<dbReference type="Pfam" id="PF04552">
    <property type="entry name" value="Sigma54_DBD"/>
    <property type="match status" value="1"/>
</dbReference>
<protein>
    <recommendedName>
        <fullName evidence="9">RNA polymerase sigma-54 factor</fullName>
    </recommendedName>
</protein>
<dbReference type="InterPro" id="IPR038709">
    <property type="entry name" value="RpoN_core-bd_sf"/>
</dbReference>
<dbReference type="PANTHER" id="PTHR32248">
    <property type="entry name" value="RNA POLYMERASE SIGMA-54 FACTOR"/>
    <property type="match status" value="1"/>
</dbReference>
<dbReference type="PROSITE" id="PS00717">
    <property type="entry name" value="SIGMA54_1"/>
    <property type="match status" value="1"/>
</dbReference>
<dbReference type="EMBL" id="JAVCAP010000001">
    <property type="protein sequence ID" value="MDP8566486.1"/>
    <property type="molecule type" value="Genomic_DNA"/>
</dbReference>
<evidence type="ECO:0000259" key="12">
    <source>
        <dbReference type="Pfam" id="PF04963"/>
    </source>
</evidence>
<keyword evidence="3 9" id="KW-0808">Transferase</keyword>
<evidence type="ECO:0000313" key="14">
    <source>
        <dbReference type="Proteomes" id="UP001225906"/>
    </source>
</evidence>
<dbReference type="PIRSF" id="PIRSF000774">
    <property type="entry name" value="RpoN"/>
    <property type="match status" value="1"/>
</dbReference>
<keyword evidence="8 9" id="KW-0804">Transcription</keyword>
<evidence type="ECO:0000256" key="2">
    <source>
        <dbReference type="ARBA" id="ARBA00022478"/>
    </source>
</evidence>
<dbReference type="Gene3D" id="1.10.10.60">
    <property type="entry name" value="Homeodomain-like"/>
    <property type="match status" value="1"/>
</dbReference>
<evidence type="ECO:0000256" key="10">
    <source>
        <dbReference type="SAM" id="MobiDB-lite"/>
    </source>
</evidence>
<dbReference type="InterPro" id="IPR007046">
    <property type="entry name" value="RNA_pol_sigma_54_core-bd"/>
</dbReference>
<comment type="caution">
    <text evidence="13">The sequence shown here is derived from an EMBL/GenBank/DDBJ whole genome shotgun (WGS) entry which is preliminary data.</text>
</comment>
<sequence length="515" mass="58273">MKQNLQLRISQNLALTPQLQQSIRLLQLSTLELTQELEAILQENPLLEMADGEEGEFEETSAASEISTPASAEEASSFDVATQKDITAPSETLREELHDELGGVEGEQPNLNEEFSPPEFEDSYEEFGSTSSWDESGRSNHDDDDSDFTRQDTHSISLREHLIDQMQLAHLSQRDMSLVKLLLDSINDDGYLELDLQEISEQLPPELEVELLELETALKLIQNLDPIGVGARDLRECLLIQLQRLDTETLFRVQAMNIVKDHLALLANKDFVKLRKVLACDEQTLKGAQQLIRQQNPKPGSAFSSFSHDHFIQHDVVVKKIKGIWIATLNDGAIPKLRINQMYADILKRNRENSGQYLQSQMQEAKWMIKNIQQRFSTILRVSQAIVDRQRNFFEHGDIAMRPLVLREIAEELDLHESTVSRVTTHKYMLTPRGVYELKYFFGSSVATDAGGSCSATAIRALIKQMVAEENPKKPLSDNQITDTLAQQGIVVARRTIAKYRESLSIPPANLRKSL</sequence>
<feature type="region of interest" description="Disordered" evidence="10">
    <location>
        <begin position="101"/>
        <end position="150"/>
    </location>
</feature>